<dbReference type="GO" id="GO:0006508">
    <property type="term" value="P:proteolysis"/>
    <property type="evidence" value="ECO:0007669"/>
    <property type="project" value="UniProtKB-KW"/>
</dbReference>
<evidence type="ECO:0000313" key="7">
    <source>
        <dbReference type="EMBL" id="MDQ0396295.1"/>
    </source>
</evidence>
<dbReference type="RefSeq" id="WP_307436331.1">
    <property type="nucleotide sequence ID" value="NZ_JAUSVK010000001.1"/>
</dbReference>
<feature type="transmembrane region" description="Helical" evidence="5">
    <location>
        <begin position="55"/>
        <end position="71"/>
    </location>
</feature>
<keyword evidence="7" id="KW-0378">Hydrolase</keyword>
<dbReference type="PANTHER" id="PTHR33507">
    <property type="entry name" value="INNER MEMBRANE PROTEIN YBBJ"/>
    <property type="match status" value="1"/>
</dbReference>
<feature type="transmembrane region" description="Helical" evidence="5">
    <location>
        <begin position="6"/>
        <end position="23"/>
    </location>
</feature>
<dbReference type="Proteomes" id="UP001237448">
    <property type="component" value="Unassembled WGS sequence"/>
</dbReference>
<dbReference type="PANTHER" id="PTHR33507:SF3">
    <property type="entry name" value="INNER MEMBRANE PROTEIN YBBJ"/>
    <property type="match status" value="1"/>
</dbReference>
<keyword evidence="2 5" id="KW-0812">Transmembrane</keyword>
<gene>
    <name evidence="7" type="ORF">J3R73_006087</name>
</gene>
<keyword evidence="7" id="KW-0645">Protease</keyword>
<organism evidence="7 8">
    <name type="scientific">Labrys monachus</name>
    <dbReference type="NCBI Taxonomy" id="217067"/>
    <lineage>
        <taxon>Bacteria</taxon>
        <taxon>Pseudomonadati</taxon>
        <taxon>Pseudomonadota</taxon>
        <taxon>Alphaproteobacteria</taxon>
        <taxon>Hyphomicrobiales</taxon>
        <taxon>Xanthobacteraceae</taxon>
        <taxon>Labrys</taxon>
    </lineage>
</organism>
<dbReference type="InterPro" id="IPR052165">
    <property type="entry name" value="Membrane_assoc_protease"/>
</dbReference>
<protein>
    <submittedName>
        <fullName evidence="7">Membrane protein implicated in regulation of membrane protease activity</fullName>
    </submittedName>
</protein>
<dbReference type="InterPro" id="IPR012340">
    <property type="entry name" value="NA-bd_OB-fold"/>
</dbReference>
<dbReference type="EMBL" id="JAUSVK010000001">
    <property type="protein sequence ID" value="MDQ0396295.1"/>
    <property type="molecule type" value="Genomic_DNA"/>
</dbReference>
<keyword evidence="3 5" id="KW-1133">Transmembrane helix</keyword>
<dbReference type="Gene3D" id="2.40.50.140">
    <property type="entry name" value="Nucleic acid-binding proteins"/>
    <property type="match status" value="1"/>
</dbReference>
<comment type="subcellular location">
    <subcellularLocation>
        <location evidence="1">Membrane</location>
        <topology evidence="1">Multi-pass membrane protein</topology>
    </subcellularLocation>
</comment>
<evidence type="ECO:0000256" key="4">
    <source>
        <dbReference type="ARBA" id="ARBA00023136"/>
    </source>
</evidence>
<sequence>MMPDPSPVAVWGWFVVAALLMGAELAAPGAFMLWLGLAAAATGIVHLFVAMDWPYALLLFAVLGVAFAWLGRRLAARADADAADQPFLNRRAAALVGQAFTLAEPIVGGEGRIRIGDTVWHVSGADAPAGTRVRVMRIDGGRLVVE</sequence>
<evidence type="ECO:0000259" key="6">
    <source>
        <dbReference type="Pfam" id="PF01957"/>
    </source>
</evidence>
<dbReference type="Pfam" id="PF01957">
    <property type="entry name" value="NfeD"/>
    <property type="match status" value="1"/>
</dbReference>
<dbReference type="GO" id="GO:0008233">
    <property type="term" value="F:peptidase activity"/>
    <property type="evidence" value="ECO:0007669"/>
    <property type="project" value="UniProtKB-KW"/>
</dbReference>
<keyword evidence="8" id="KW-1185">Reference proteome</keyword>
<feature type="domain" description="NfeD-like C-terminal" evidence="6">
    <location>
        <begin position="93"/>
        <end position="146"/>
    </location>
</feature>
<evidence type="ECO:0000256" key="5">
    <source>
        <dbReference type="SAM" id="Phobius"/>
    </source>
</evidence>
<name>A0ABU0FNV4_9HYPH</name>
<reference evidence="7 8" key="1">
    <citation type="submission" date="2023-07" db="EMBL/GenBank/DDBJ databases">
        <title>Genomic Encyclopedia of Type Strains, Phase IV (KMG-IV): sequencing the most valuable type-strain genomes for metagenomic binning, comparative biology and taxonomic classification.</title>
        <authorList>
            <person name="Goeker M."/>
        </authorList>
    </citation>
    <scope>NUCLEOTIDE SEQUENCE [LARGE SCALE GENOMIC DNA]</scope>
    <source>
        <strain evidence="7 8">DSM 5896</strain>
    </source>
</reference>
<dbReference type="InterPro" id="IPR002810">
    <property type="entry name" value="NfeD-like_C"/>
</dbReference>
<evidence type="ECO:0000256" key="2">
    <source>
        <dbReference type="ARBA" id="ARBA00022692"/>
    </source>
</evidence>
<comment type="caution">
    <text evidence="7">The sequence shown here is derived from an EMBL/GenBank/DDBJ whole genome shotgun (WGS) entry which is preliminary data.</text>
</comment>
<evidence type="ECO:0000256" key="3">
    <source>
        <dbReference type="ARBA" id="ARBA00022989"/>
    </source>
</evidence>
<evidence type="ECO:0000313" key="8">
    <source>
        <dbReference type="Proteomes" id="UP001237448"/>
    </source>
</evidence>
<keyword evidence="4 5" id="KW-0472">Membrane</keyword>
<accession>A0ABU0FNV4</accession>
<evidence type="ECO:0000256" key="1">
    <source>
        <dbReference type="ARBA" id="ARBA00004141"/>
    </source>
</evidence>
<proteinExistence type="predicted"/>